<comment type="caution">
    <text evidence="1">The sequence shown here is derived from an EMBL/GenBank/DDBJ whole genome shotgun (WGS) entry which is preliminary data.</text>
</comment>
<reference evidence="1" key="1">
    <citation type="submission" date="2022-07" db="EMBL/GenBank/DDBJ databases">
        <title>Phylogenomic reconstructions and comparative analyses of Kickxellomycotina fungi.</title>
        <authorList>
            <person name="Reynolds N.K."/>
            <person name="Stajich J.E."/>
            <person name="Barry K."/>
            <person name="Grigoriev I.V."/>
            <person name="Crous P."/>
            <person name="Smith M.E."/>
        </authorList>
    </citation>
    <scope>NUCLEOTIDE SEQUENCE</scope>
    <source>
        <strain evidence="1">NRRL 5244</strain>
    </source>
</reference>
<name>A0ACC1JH46_9FUNG</name>
<evidence type="ECO:0000313" key="2">
    <source>
        <dbReference type="Proteomes" id="UP001150603"/>
    </source>
</evidence>
<dbReference type="Proteomes" id="UP001150603">
    <property type="component" value="Unassembled WGS sequence"/>
</dbReference>
<accession>A0ACC1JH46</accession>
<organism evidence="1 2">
    <name type="scientific">Linderina macrospora</name>
    <dbReference type="NCBI Taxonomy" id="4868"/>
    <lineage>
        <taxon>Eukaryota</taxon>
        <taxon>Fungi</taxon>
        <taxon>Fungi incertae sedis</taxon>
        <taxon>Zoopagomycota</taxon>
        <taxon>Kickxellomycotina</taxon>
        <taxon>Kickxellomycetes</taxon>
        <taxon>Kickxellales</taxon>
        <taxon>Kickxellaceae</taxon>
        <taxon>Linderina</taxon>
    </lineage>
</organism>
<gene>
    <name evidence="1" type="ORF">FBU59_000321</name>
</gene>
<evidence type="ECO:0000313" key="1">
    <source>
        <dbReference type="EMBL" id="KAJ1951169.1"/>
    </source>
</evidence>
<protein>
    <submittedName>
        <fullName evidence="1">Uncharacterized protein</fullName>
    </submittedName>
</protein>
<dbReference type="EMBL" id="JANBPW010000048">
    <property type="protein sequence ID" value="KAJ1951169.1"/>
    <property type="molecule type" value="Genomic_DNA"/>
</dbReference>
<sequence>MTSQSPPSPPPAQTAQTALSASSSEICSPATRASQIAENIGTVMQSDRCSVHPGMRNDYWCESCEIAICELCIDTSIDVPTGTAHHSHAIAKLSAAYDDTFEAIEVMQVKLVNHLKDTRLRNALLDSAVGELANSYEIAQESMDAQLERDTERVESAFRDAQAALEERISECAAWRDDLDETLKLVQMMVEELSPAQTVGERDKILELLSISEQARPINWEEPLPKVARIEEEVVPAWHYASVIVPDVMELGRKRGHVRVVSDVISAHGVVWQLEIRRSRSRLGTQCLSVLVNRIDGCENVDGTFTVSVGLAKVTDGDCETEASSPSRFRSESCDIWGQSSSSHTFNLCPLEELRDSDTLTQTGSVSVRFGVAPESFRSLAAVQADRIRVLEEKLRATENNSKAECEQASPELVDASSISSSQQQQRQIRRRRSDIRSWTTAPRHSKRSEAKPDQTPLPGFTFGVPPGDMSPPPVSLPPAPLSPISHAAAGSSSNVSTSSEVNAHQQPETKSSHQRSFSLTTKLRRQPPIPFPLVLKGNRSSGHTRSLTSTPSTQSSESSSIAYASAPSGSASVSMSPNDDKASVLRRLSGWVKTTEGRFVQHARRVKKIAGGSSKSSPTASEQQSNIDEWTFLDKALSEAPHCEPTKGVAENGSPLAVPTPRSSMSKPPPPPQIPLPPPPFSPDFGAPDTVDDSEFAFDGAADIEREQMEVDMRLETRRQKRAMMGLSGNRQDPLSPATLASPLRDTSTAVSPSFSGKSPRQQLDIDPQEVLEERYKSIIQRFDALQLIANTVQNSRLGLSEGTMRRVSSEINLVMEGRRRRLEEARSGGNMANDPSPHRQEHPLNRAVSPDSYTSPEMDDGQTSGFGSDGPGAPNVNRYYALAKQSPARVLNRRSISMDPREVNHALASVCSGMQAIDDDAPPSPTFSIARSPKVGPESMDLVRDLLTKSFSSTGSGSNTSSLGSVEMKPVSVSLPGAAALDPLMSPVARETARDSMSLATSPKQQPQQQRTRRCSITSVTSSTSSIGKSPARIVRSSNTSRSRESSSSESVFLQSAGGRNGSVGSRSGASLKNAVVDMQHLTPQANKTGGILKAGRSRRSKPTRLHNIASVASSFAASASDMFFANPEASGSTEQSVDASPAKGIGSPLLKAGRSSTLPVIVDEAKLASAAAAAAVTPPSSKMTSLPRHPKSSQSSRKRVRFPDELRLLENIRLINPQVAQLHDERVAAASSARGIEHEDVTSFSPLGISAPREKRMGSPPPPAFDLSAAIDEEDDGLVSRIKHSLRKSARPSVDSSEHCQSPPRSGSPDEFDTASSLLLEDVPAAVSFRRQPIPMQMRSSVCFSDNDDDDHYSKCLGDVSIDNSPDSLASAFDPCLSPSPPITDSQAATPQPQSTNGHSSRGTSMSSTSSASFSSHSMDLGRASITTTETDGSSVDLPLKKNHRGMHVGPNVASAQSSPVGKGVQEQSTPVATNYNMPQGSISSAYRYTTDMMMFGVEQIPAIARGKNTAMPLFQQGSDTAQH</sequence>
<proteinExistence type="predicted"/>
<keyword evidence="2" id="KW-1185">Reference proteome</keyword>